<dbReference type="InterPro" id="IPR029063">
    <property type="entry name" value="SAM-dependent_MTases_sf"/>
</dbReference>
<dbReference type="PANTHER" id="PTHR10509:SF14">
    <property type="entry name" value="CAFFEOYL-COA O-METHYLTRANSFERASE 3-RELATED"/>
    <property type="match status" value="1"/>
</dbReference>
<dbReference type="PROSITE" id="PS51682">
    <property type="entry name" value="SAM_OMT_I"/>
    <property type="match status" value="1"/>
</dbReference>
<accession>A0ABU6MEZ6</accession>
<keyword evidence="1" id="KW-0489">Methyltransferase</keyword>
<proteinExistence type="predicted"/>
<name>A0ABU6MEZ6_9BACI</name>
<dbReference type="CDD" id="cd02440">
    <property type="entry name" value="AdoMet_MTases"/>
    <property type="match status" value="1"/>
</dbReference>
<dbReference type="PANTHER" id="PTHR10509">
    <property type="entry name" value="O-METHYLTRANSFERASE-RELATED"/>
    <property type="match status" value="1"/>
</dbReference>
<evidence type="ECO:0000256" key="3">
    <source>
        <dbReference type="ARBA" id="ARBA00022691"/>
    </source>
</evidence>
<dbReference type="Gene3D" id="3.40.50.150">
    <property type="entry name" value="Vaccinia Virus protein VP39"/>
    <property type="match status" value="1"/>
</dbReference>
<dbReference type="SUPFAM" id="SSF53335">
    <property type="entry name" value="S-adenosyl-L-methionine-dependent methyltransferases"/>
    <property type="match status" value="1"/>
</dbReference>
<keyword evidence="5" id="KW-1185">Reference proteome</keyword>
<reference evidence="4 5" key="1">
    <citation type="submission" date="2023-03" db="EMBL/GenBank/DDBJ databases">
        <title>Bacillus Genome Sequencing.</title>
        <authorList>
            <person name="Dunlap C."/>
        </authorList>
    </citation>
    <scope>NUCLEOTIDE SEQUENCE [LARGE SCALE GENOMIC DNA]</scope>
    <source>
        <strain evidence="4 5">B-23453</strain>
    </source>
</reference>
<protein>
    <submittedName>
        <fullName evidence="4">O-methyltransferase</fullName>
    </submittedName>
</protein>
<evidence type="ECO:0000313" key="4">
    <source>
        <dbReference type="EMBL" id="MED1203013.1"/>
    </source>
</evidence>
<dbReference type="InterPro" id="IPR002935">
    <property type="entry name" value="SAM_O-MeTrfase"/>
</dbReference>
<gene>
    <name evidence="4" type="ORF">P4T90_07880</name>
</gene>
<organism evidence="4 5">
    <name type="scientific">Heyndrickxia acidicola</name>
    <dbReference type="NCBI Taxonomy" id="209389"/>
    <lineage>
        <taxon>Bacteria</taxon>
        <taxon>Bacillati</taxon>
        <taxon>Bacillota</taxon>
        <taxon>Bacilli</taxon>
        <taxon>Bacillales</taxon>
        <taxon>Bacillaceae</taxon>
        <taxon>Heyndrickxia</taxon>
    </lineage>
</organism>
<keyword evidence="2" id="KW-0808">Transferase</keyword>
<keyword evidence="3" id="KW-0949">S-adenosyl-L-methionine</keyword>
<dbReference type="Proteomes" id="UP001341444">
    <property type="component" value="Unassembled WGS sequence"/>
</dbReference>
<evidence type="ECO:0000313" key="5">
    <source>
        <dbReference type="Proteomes" id="UP001341444"/>
    </source>
</evidence>
<dbReference type="InterPro" id="IPR050362">
    <property type="entry name" value="Cation-dep_OMT"/>
</dbReference>
<comment type="caution">
    <text evidence="4">The sequence shown here is derived from an EMBL/GenBank/DDBJ whole genome shotgun (WGS) entry which is preliminary data.</text>
</comment>
<dbReference type="EMBL" id="JARMAB010000009">
    <property type="protein sequence ID" value="MED1203013.1"/>
    <property type="molecule type" value="Genomic_DNA"/>
</dbReference>
<evidence type="ECO:0000256" key="2">
    <source>
        <dbReference type="ARBA" id="ARBA00022679"/>
    </source>
</evidence>
<evidence type="ECO:0000256" key="1">
    <source>
        <dbReference type="ARBA" id="ARBA00022603"/>
    </source>
</evidence>
<sequence>MQLQPSSEIFEKILYNNRKNNLPEIDVSPTQGKFLSMLAKIKGAKNILEIGTLGGYSTIWLAQALPEDGSLITLEFNPAHVKVAQENIKMAGVEDKVTIIEGSALDTLPTLHHKQAEGFDFIFIDADKPNNPHYIKWVLQLASPGALIIADNVVRDGKVVNEDSEDANIQGIREFIDILSSDTRIDSVGIQTVGLKGYDGFIISRVK</sequence>
<dbReference type="Pfam" id="PF01596">
    <property type="entry name" value="Methyltransf_3"/>
    <property type="match status" value="1"/>
</dbReference>